<keyword evidence="3" id="KW-0804">Transcription</keyword>
<organism evidence="5 6">
    <name type="scientific">Streptomyces roseolus</name>
    <dbReference type="NCBI Taxonomy" id="67358"/>
    <lineage>
        <taxon>Bacteria</taxon>
        <taxon>Bacillati</taxon>
        <taxon>Actinomycetota</taxon>
        <taxon>Actinomycetes</taxon>
        <taxon>Kitasatosporales</taxon>
        <taxon>Streptomycetaceae</taxon>
        <taxon>Streptomyces</taxon>
    </lineage>
</organism>
<accession>A0ABU4KFY1</accession>
<dbReference type="Pfam" id="PF12833">
    <property type="entry name" value="HTH_18"/>
    <property type="match status" value="1"/>
</dbReference>
<protein>
    <submittedName>
        <fullName evidence="5">AraC family transcriptional regulator</fullName>
    </submittedName>
</protein>
<dbReference type="SUPFAM" id="SSF51182">
    <property type="entry name" value="RmlC-like cupins"/>
    <property type="match status" value="1"/>
</dbReference>
<evidence type="ECO:0000259" key="4">
    <source>
        <dbReference type="PROSITE" id="PS01124"/>
    </source>
</evidence>
<comment type="caution">
    <text evidence="5">The sequence shown here is derived from an EMBL/GenBank/DDBJ whole genome shotgun (WGS) entry which is preliminary data.</text>
</comment>
<dbReference type="InterPro" id="IPR018062">
    <property type="entry name" value="HTH_AraC-typ_CS"/>
</dbReference>
<sequence>MDVLSDVVAVTRTGRPRAAHVRWHAPWGQEFAAVPGSAGFQVILRGSCWLLPEDAEPVRLGTGDVVFLPHGKGHLLADSPETPVAAPPCDPDGPEPYAAYATDTVDRSGDGGPVTALLCGAYQLDPARAHPLLLSLPELIHLPAHPGRRAELGAAVQLLAAELETPRLGTDAAVPALLDTLLLYILRVWFDEQPLHGDHTTGWAAALNDPPVTAALHALHRDPAAPWTVAGLAAEAGLSRAPFAKRFARLVGQPPLAYLTWWRMTTAARLLRTSDAPLRAVAAHVGYASEFAFAHAFKRAHGTPPGTYRRERLPRSGRT</sequence>
<dbReference type="InterPro" id="IPR018060">
    <property type="entry name" value="HTH_AraC"/>
</dbReference>
<dbReference type="Proteomes" id="UP001278571">
    <property type="component" value="Unassembled WGS sequence"/>
</dbReference>
<evidence type="ECO:0000313" key="6">
    <source>
        <dbReference type="Proteomes" id="UP001278571"/>
    </source>
</evidence>
<evidence type="ECO:0000313" key="5">
    <source>
        <dbReference type="EMBL" id="MDX2296708.1"/>
    </source>
</evidence>
<reference evidence="5 6" key="1">
    <citation type="submission" date="2023-10" db="EMBL/GenBank/DDBJ databases">
        <authorList>
            <person name="Wang X.X."/>
        </authorList>
    </citation>
    <scope>NUCLEOTIDE SEQUENCE [LARGE SCALE GENOMIC DNA]</scope>
    <source>
        <strain evidence="5 6">NBRC 12816</strain>
    </source>
</reference>
<keyword evidence="6" id="KW-1185">Reference proteome</keyword>
<dbReference type="PROSITE" id="PS00041">
    <property type="entry name" value="HTH_ARAC_FAMILY_1"/>
    <property type="match status" value="1"/>
</dbReference>
<evidence type="ECO:0000256" key="2">
    <source>
        <dbReference type="ARBA" id="ARBA00023125"/>
    </source>
</evidence>
<keyword evidence="1" id="KW-0805">Transcription regulation</keyword>
<feature type="domain" description="HTH araC/xylS-type" evidence="4">
    <location>
        <begin position="213"/>
        <end position="311"/>
    </location>
</feature>
<dbReference type="Gene3D" id="1.10.10.60">
    <property type="entry name" value="Homeodomain-like"/>
    <property type="match status" value="2"/>
</dbReference>
<dbReference type="SMART" id="SM00342">
    <property type="entry name" value="HTH_ARAC"/>
    <property type="match status" value="1"/>
</dbReference>
<dbReference type="RefSeq" id="WP_319012870.1">
    <property type="nucleotide sequence ID" value="NZ_JAWJZF010000503.1"/>
</dbReference>
<dbReference type="Pfam" id="PF12852">
    <property type="entry name" value="Cupin_6"/>
    <property type="match status" value="1"/>
</dbReference>
<evidence type="ECO:0000256" key="1">
    <source>
        <dbReference type="ARBA" id="ARBA00023015"/>
    </source>
</evidence>
<dbReference type="PROSITE" id="PS01124">
    <property type="entry name" value="HTH_ARAC_FAMILY_2"/>
    <property type="match status" value="1"/>
</dbReference>
<dbReference type="InterPro" id="IPR009057">
    <property type="entry name" value="Homeodomain-like_sf"/>
</dbReference>
<gene>
    <name evidence="5" type="ORF">R2363_31620</name>
</gene>
<dbReference type="SUPFAM" id="SSF46689">
    <property type="entry name" value="Homeodomain-like"/>
    <property type="match status" value="2"/>
</dbReference>
<dbReference type="PANTHER" id="PTHR46796">
    <property type="entry name" value="HTH-TYPE TRANSCRIPTIONAL ACTIVATOR RHAS-RELATED"/>
    <property type="match status" value="1"/>
</dbReference>
<name>A0ABU4KFY1_9ACTN</name>
<proteinExistence type="predicted"/>
<dbReference type="EMBL" id="JAWJZF010000503">
    <property type="protein sequence ID" value="MDX2296708.1"/>
    <property type="molecule type" value="Genomic_DNA"/>
</dbReference>
<dbReference type="InterPro" id="IPR011051">
    <property type="entry name" value="RmlC_Cupin_sf"/>
</dbReference>
<dbReference type="InterPro" id="IPR050204">
    <property type="entry name" value="AraC_XylS_family_regulators"/>
</dbReference>
<evidence type="ECO:0000256" key="3">
    <source>
        <dbReference type="ARBA" id="ARBA00023163"/>
    </source>
</evidence>
<dbReference type="PANTHER" id="PTHR46796:SF13">
    <property type="entry name" value="HTH-TYPE TRANSCRIPTIONAL ACTIVATOR RHAS"/>
    <property type="match status" value="1"/>
</dbReference>
<dbReference type="InterPro" id="IPR032783">
    <property type="entry name" value="AraC_lig"/>
</dbReference>
<keyword evidence="2" id="KW-0238">DNA-binding</keyword>